<gene>
    <name evidence="2" type="ORF">DRW42_01200</name>
</gene>
<keyword evidence="1" id="KW-0732">Signal</keyword>
<dbReference type="OrthoDB" id="9808254at2"/>
<organism evidence="2 3">
    <name type="scientific">Pedobacter miscanthi</name>
    <dbReference type="NCBI Taxonomy" id="2259170"/>
    <lineage>
        <taxon>Bacteria</taxon>
        <taxon>Pseudomonadati</taxon>
        <taxon>Bacteroidota</taxon>
        <taxon>Sphingobacteriia</taxon>
        <taxon>Sphingobacteriales</taxon>
        <taxon>Sphingobacteriaceae</taxon>
        <taxon>Pedobacter</taxon>
    </lineage>
</organism>
<comment type="caution">
    <text evidence="2">The sequence shown here is derived from an EMBL/GenBank/DDBJ whole genome shotgun (WGS) entry which is preliminary data.</text>
</comment>
<dbReference type="Proteomes" id="UP000252081">
    <property type="component" value="Unassembled WGS sequence"/>
</dbReference>
<evidence type="ECO:0000256" key="1">
    <source>
        <dbReference type="SAM" id="SignalP"/>
    </source>
</evidence>
<evidence type="ECO:0000313" key="3">
    <source>
        <dbReference type="Proteomes" id="UP000252081"/>
    </source>
</evidence>
<dbReference type="AlphaFoldDB" id="A0A366LDH1"/>
<dbReference type="EMBL" id="QNQU01000001">
    <property type="protein sequence ID" value="RBQ11916.1"/>
    <property type="molecule type" value="Genomic_DNA"/>
</dbReference>
<feature type="chain" id="PRO_5016793200" evidence="1">
    <location>
        <begin position="23"/>
        <end position="264"/>
    </location>
</feature>
<proteinExistence type="predicted"/>
<accession>A0A366LDH1</accession>
<reference evidence="2 3" key="1">
    <citation type="submission" date="2018-07" db="EMBL/GenBank/DDBJ databases">
        <title>A draft genome of a endophytic bacteria, a new species of Pedobacter.</title>
        <authorList>
            <person name="Zhang Z.D."/>
            <person name="Chen Z.J."/>
        </authorList>
    </citation>
    <scope>NUCLEOTIDE SEQUENCE [LARGE SCALE GENOMIC DNA]</scope>
    <source>
        <strain evidence="2 3">RS10</strain>
    </source>
</reference>
<evidence type="ECO:0000313" key="2">
    <source>
        <dbReference type="EMBL" id="RBQ11916.1"/>
    </source>
</evidence>
<name>A0A366LDH1_9SPHI</name>
<sequence length="264" mass="28998">MTMIRKIALPLLLISVISVAFTADLSTTPKSTNTGFAVVELFTSEGCSSCPPADALLAEIEKETSKKPVYLLAFHVDYWDRLGWKDSFSSAKFSARQNQYANWLNLKTVYTPQAVVNGSTEFIGSDEKILRNSINTMLAKPSTDHLEISLGKTDKHNLILNYNTNQQTNGYMLAVALVTQKASNKVLKGENKGSTLSHVQIVRQFDTFQLQGKTNGSVNVQVDQSNGEISSELIAFLQNTKTGKITAASKLNTLLDNQLSNKSK</sequence>
<feature type="signal peptide" evidence="1">
    <location>
        <begin position="1"/>
        <end position="22"/>
    </location>
</feature>
<keyword evidence="3" id="KW-1185">Reference proteome</keyword>
<dbReference type="PANTHER" id="PTHR36057">
    <property type="match status" value="1"/>
</dbReference>
<dbReference type="PANTHER" id="PTHR36057:SF1">
    <property type="entry name" value="LIPOPROTEIN LIPID ATTACHMENT SITE-LIKE PROTEIN, PUTATIVE (DUF1223)-RELATED"/>
    <property type="match status" value="1"/>
</dbReference>
<dbReference type="InterPro" id="IPR010634">
    <property type="entry name" value="DUF1223"/>
</dbReference>
<dbReference type="SUPFAM" id="SSF52833">
    <property type="entry name" value="Thioredoxin-like"/>
    <property type="match status" value="1"/>
</dbReference>
<protein>
    <submittedName>
        <fullName evidence="2">DUF1223 domain-containing protein</fullName>
    </submittedName>
</protein>
<dbReference type="Pfam" id="PF06764">
    <property type="entry name" value="DUF1223"/>
    <property type="match status" value="1"/>
</dbReference>
<dbReference type="InterPro" id="IPR036249">
    <property type="entry name" value="Thioredoxin-like_sf"/>
</dbReference>